<protein>
    <submittedName>
        <fullName evidence="2">Sodium:proton antiporter</fullName>
    </submittedName>
</protein>
<keyword evidence="3" id="KW-1185">Reference proteome</keyword>
<name>A0ABY0EER4_9BACT</name>
<feature type="non-terminal residue" evidence="2">
    <location>
        <position position="101"/>
    </location>
</feature>
<dbReference type="EMBL" id="NXIC01000034">
    <property type="protein sequence ID" value="RXI24628.1"/>
    <property type="molecule type" value="Genomic_DNA"/>
</dbReference>
<organism evidence="2 3">
    <name type="scientific">Aliarcobacter skirrowii CCUG 10374</name>
    <dbReference type="NCBI Taxonomy" id="1032239"/>
    <lineage>
        <taxon>Bacteria</taxon>
        <taxon>Pseudomonadati</taxon>
        <taxon>Campylobacterota</taxon>
        <taxon>Epsilonproteobacteria</taxon>
        <taxon>Campylobacterales</taxon>
        <taxon>Arcobacteraceae</taxon>
        <taxon>Aliarcobacter</taxon>
    </lineage>
</organism>
<proteinExistence type="predicted"/>
<reference evidence="2 3" key="1">
    <citation type="submission" date="2017-09" db="EMBL/GenBank/DDBJ databases">
        <title>Genomics of the genus Arcobacter.</title>
        <authorList>
            <person name="Perez-Cataluna A."/>
            <person name="Figueras M.J."/>
            <person name="Salas-Masso N."/>
        </authorList>
    </citation>
    <scope>NUCLEOTIDE SEQUENCE [LARGE SCALE GENOMIC DNA]</scope>
    <source>
        <strain evidence="2 3">LMG 6621</strain>
    </source>
</reference>
<evidence type="ECO:0000313" key="3">
    <source>
        <dbReference type="Proteomes" id="UP000290580"/>
    </source>
</evidence>
<feature type="chain" id="PRO_5046681206" evidence="1">
    <location>
        <begin position="19"/>
        <end position="101"/>
    </location>
</feature>
<sequence length="101" mass="11718">MIKRILIFLFIAKSIAFGCALCAIYPPETKVAIDVRSTDTKITSIDIKWVITKQFTDQLKQVYDTNLDNKIDDNKLKFVEKALVDYTKYKNYMTHISYGEV</sequence>
<feature type="signal peptide" evidence="1">
    <location>
        <begin position="1"/>
        <end position="18"/>
    </location>
</feature>
<dbReference type="Proteomes" id="UP000290580">
    <property type="component" value="Unassembled WGS sequence"/>
</dbReference>
<evidence type="ECO:0000256" key="1">
    <source>
        <dbReference type="SAM" id="SignalP"/>
    </source>
</evidence>
<comment type="caution">
    <text evidence="2">The sequence shown here is derived from an EMBL/GenBank/DDBJ whole genome shotgun (WGS) entry which is preliminary data.</text>
</comment>
<gene>
    <name evidence="2" type="ORF">CP959_10245</name>
</gene>
<accession>A0ABY0EER4</accession>
<keyword evidence="1" id="KW-0732">Signal</keyword>
<evidence type="ECO:0000313" key="2">
    <source>
        <dbReference type="EMBL" id="RXI24628.1"/>
    </source>
</evidence>